<evidence type="ECO:0000313" key="3">
    <source>
        <dbReference type="EMBL" id="GAA5439479.1"/>
    </source>
</evidence>
<evidence type="ECO:0008006" key="5">
    <source>
        <dbReference type="Google" id="ProtNLM"/>
    </source>
</evidence>
<evidence type="ECO:0000256" key="1">
    <source>
        <dbReference type="SAM" id="MobiDB-lite"/>
    </source>
</evidence>
<reference evidence="3 4" key="1">
    <citation type="submission" date="2024-02" db="EMBL/GenBank/DDBJ databases">
        <title>Deinococcus caeni NBRC 101312.</title>
        <authorList>
            <person name="Ichikawa N."/>
            <person name="Katano-Makiyama Y."/>
            <person name="Hidaka K."/>
        </authorList>
    </citation>
    <scope>NUCLEOTIDE SEQUENCE [LARGE SCALE GENOMIC DNA]</scope>
    <source>
        <strain evidence="3 4">NBRC 101312</strain>
    </source>
</reference>
<dbReference type="InterPro" id="IPR025515">
    <property type="entry name" value="DUF4403"/>
</dbReference>
<protein>
    <recommendedName>
        <fullName evidence="5">DUF4403 family protein</fullName>
    </recommendedName>
</protein>
<feature type="region of interest" description="Disordered" evidence="1">
    <location>
        <begin position="267"/>
        <end position="287"/>
    </location>
</feature>
<dbReference type="Pfam" id="PF14356">
    <property type="entry name" value="DUF4403"/>
    <property type="match status" value="1"/>
</dbReference>
<dbReference type="RefSeq" id="WP_345442734.1">
    <property type="nucleotide sequence ID" value="NZ_BAABQU010000009.1"/>
</dbReference>
<keyword evidence="4" id="KW-1185">Reference proteome</keyword>
<sequence length="477" mass="51199">MYARYPERLMRRAPTRPLTRLLTPLVFTGLMTAQAAPPSTASVPTSTLTVPVTVPLAGVQVAANARVPLEFARVNEERTFLGGLLRVTLTGTVTRAGHVQIRALPDGSGLRISVPIRAAFRAEPGGAGAFLARDFGGQATVNLTVTPTITPDWEADVTIRGEATWTDPLSVELTQGVRVSVQSLVDTQVQAQLDTLAAQVRTTIREQARLRQRATTLWTRAQQPWTLPTPDPAHAHATPLTLSVTPFQFTPDALNITLGAQLRLNATLGRPTPHTPTPLPTLRRTPTLTPDLHLRVPARLPYPELSAAATREATRRTLTLPVPTSPTLKVTRITLRPTGTALTATINLQITGPLGLKLNATTDVRGTPTLDPATQTLTLESPTVTTRRQGLTGRALAWLADTRAQTYVKQAARIDLTPHLNAAQSNLQRRLPFTPAPGITLAGQVRTLRLTSLNVTPDALIVTAEATGTLGANVQVE</sequence>
<accession>A0ABP9U9K8</accession>
<name>A0ABP9U9K8_9DEIO</name>
<feature type="chain" id="PRO_5046064912" description="DUF4403 family protein" evidence="2">
    <location>
        <begin position="36"/>
        <end position="477"/>
    </location>
</feature>
<comment type="caution">
    <text evidence="3">The sequence shown here is derived from an EMBL/GenBank/DDBJ whole genome shotgun (WGS) entry which is preliminary data.</text>
</comment>
<evidence type="ECO:0000256" key="2">
    <source>
        <dbReference type="SAM" id="SignalP"/>
    </source>
</evidence>
<feature type="signal peptide" evidence="2">
    <location>
        <begin position="1"/>
        <end position="35"/>
    </location>
</feature>
<dbReference type="Proteomes" id="UP001423409">
    <property type="component" value="Unassembled WGS sequence"/>
</dbReference>
<gene>
    <name evidence="3" type="ORF">Dcae01_00982</name>
</gene>
<organism evidence="3 4">
    <name type="scientific">Deinococcus caeni</name>
    <dbReference type="NCBI Taxonomy" id="569127"/>
    <lineage>
        <taxon>Bacteria</taxon>
        <taxon>Thermotogati</taxon>
        <taxon>Deinococcota</taxon>
        <taxon>Deinococci</taxon>
        <taxon>Deinococcales</taxon>
        <taxon>Deinococcaceae</taxon>
        <taxon>Deinococcus</taxon>
    </lineage>
</organism>
<keyword evidence="2" id="KW-0732">Signal</keyword>
<dbReference type="EMBL" id="BAABQU010000009">
    <property type="protein sequence ID" value="GAA5439479.1"/>
    <property type="molecule type" value="Genomic_DNA"/>
</dbReference>
<evidence type="ECO:0000313" key="4">
    <source>
        <dbReference type="Proteomes" id="UP001423409"/>
    </source>
</evidence>
<proteinExistence type="predicted"/>